<evidence type="ECO:0000256" key="11">
    <source>
        <dbReference type="RuleBase" id="RU000682"/>
    </source>
</evidence>
<evidence type="ECO:0000256" key="3">
    <source>
        <dbReference type="ARBA" id="ARBA00009107"/>
    </source>
</evidence>
<dbReference type="PANTHER" id="PTHR45771:SF6">
    <property type="entry name" value="HOMEOTIC PROTEIN SEX COMBS REDUCED"/>
    <property type="match status" value="1"/>
</dbReference>
<dbReference type="GO" id="GO:0005654">
    <property type="term" value="C:nucleoplasm"/>
    <property type="evidence" value="ECO:0007669"/>
    <property type="project" value="TreeGrafter"/>
</dbReference>
<sequence>DSVLNKQWHESIESSCAVEREDNEDDNHRGMSDRFHQALDISFQSYSSPAMDLTALSSSQQQTGEEKEDTEPLTVIYPWMKRIHNCQGDPLDANKRRRTSYSRYQTLELEKEFHYNRYLTRRRRVEIAHILSLSERQIKIWFQNRRMRWKKENKNKGFSFSVGV</sequence>
<evidence type="ECO:0000313" key="15">
    <source>
        <dbReference type="EMBL" id="AAP30719.1"/>
    </source>
</evidence>
<dbReference type="Pfam" id="PF00046">
    <property type="entry name" value="Homeodomain"/>
    <property type="match status" value="1"/>
</dbReference>
<dbReference type="FunFam" id="1.10.10.60:FF:000017">
    <property type="entry name" value="Homeobox protein antennapedia"/>
    <property type="match status" value="1"/>
</dbReference>
<dbReference type="InterPro" id="IPR050609">
    <property type="entry name" value="Antp_homeobox_Deformed_sf"/>
</dbReference>
<protein>
    <submittedName>
        <fullName evidence="15">Hox5</fullName>
    </submittedName>
</protein>
<keyword evidence="9 10" id="KW-0539">Nucleus</keyword>
<feature type="region of interest" description="Disordered" evidence="13">
    <location>
        <begin position="1"/>
        <end position="31"/>
    </location>
</feature>
<dbReference type="InterPro" id="IPR020479">
    <property type="entry name" value="HD_metazoa"/>
</dbReference>
<dbReference type="EMBL" id="AF374229">
    <property type="protein sequence ID" value="AAP30719.1"/>
    <property type="molecule type" value="Genomic_DNA"/>
</dbReference>
<feature type="non-terminal residue" evidence="15">
    <location>
        <position position="1"/>
    </location>
</feature>
<evidence type="ECO:0000256" key="13">
    <source>
        <dbReference type="SAM" id="MobiDB-lite"/>
    </source>
</evidence>
<dbReference type="InterPro" id="IPR017970">
    <property type="entry name" value="Homeobox_CS"/>
</dbReference>
<evidence type="ECO:0000256" key="2">
    <source>
        <dbReference type="ARBA" id="ARBA00004123"/>
    </source>
</evidence>
<evidence type="ECO:0000256" key="10">
    <source>
        <dbReference type="PROSITE-ProRule" id="PRU00108"/>
    </source>
</evidence>
<evidence type="ECO:0000256" key="12">
    <source>
        <dbReference type="RuleBase" id="RU004442"/>
    </source>
</evidence>
<evidence type="ECO:0000256" key="5">
    <source>
        <dbReference type="ARBA" id="ARBA00023015"/>
    </source>
</evidence>
<name>Q86DH0_9ASCI</name>
<evidence type="ECO:0000256" key="8">
    <source>
        <dbReference type="ARBA" id="ARBA00023163"/>
    </source>
</evidence>
<keyword evidence="4" id="KW-0217">Developmental protein</keyword>
<dbReference type="InterPro" id="IPR017995">
    <property type="entry name" value="Homeobox_antennapedia"/>
</dbReference>
<dbReference type="PROSITE" id="PS00027">
    <property type="entry name" value="HOMEOBOX_1"/>
    <property type="match status" value="1"/>
</dbReference>
<feature type="domain" description="Homeobox" evidence="14">
    <location>
        <begin position="92"/>
        <end position="152"/>
    </location>
</feature>
<evidence type="ECO:0000256" key="9">
    <source>
        <dbReference type="ARBA" id="ARBA00023242"/>
    </source>
</evidence>
<dbReference type="GO" id="GO:0000978">
    <property type="term" value="F:RNA polymerase II cis-regulatory region sequence-specific DNA binding"/>
    <property type="evidence" value="ECO:0007669"/>
    <property type="project" value="TreeGrafter"/>
</dbReference>
<keyword evidence="5" id="KW-0805">Transcription regulation</keyword>
<dbReference type="PROSITE" id="PS50071">
    <property type="entry name" value="HOMEOBOX_2"/>
    <property type="match status" value="1"/>
</dbReference>
<keyword evidence="7 10" id="KW-0371">Homeobox</keyword>
<dbReference type="PRINTS" id="PR00025">
    <property type="entry name" value="ANTENNAPEDIA"/>
</dbReference>
<comment type="similarity">
    <text evidence="3 12">Belongs to the Antp homeobox family.</text>
</comment>
<dbReference type="CDD" id="cd00086">
    <property type="entry name" value="homeodomain"/>
    <property type="match status" value="1"/>
</dbReference>
<dbReference type="SUPFAM" id="SSF46689">
    <property type="entry name" value="Homeodomain-like"/>
    <property type="match status" value="1"/>
</dbReference>
<evidence type="ECO:0000256" key="7">
    <source>
        <dbReference type="ARBA" id="ARBA00023155"/>
    </source>
</evidence>
<accession>Q86DH0</accession>
<evidence type="ECO:0000259" key="14">
    <source>
        <dbReference type="PROSITE" id="PS50071"/>
    </source>
</evidence>
<dbReference type="PROSITE" id="PS00032">
    <property type="entry name" value="ANTENNAPEDIA"/>
    <property type="match status" value="1"/>
</dbReference>
<keyword evidence="6 10" id="KW-0238">DNA-binding</keyword>
<reference evidence="15" key="1">
    <citation type="submission" date="2001-04" db="EMBL/GenBank/DDBJ databases">
        <title>Hox genes in the colonial ascidian Diplosoma listerianum.</title>
        <authorList>
            <person name="Goostrey A."/>
            <person name="Bishop J."/>
            <person name="Noble L."/>
        </authorList>
    </citation>
    <scope>NUCLEOTIDE SEQUENCE</scope>
</reference>
<organism evidence="15">
    <name type="scientific">Diplosoma listerianum</name>
    <dbReference type="NCBI Taxonomy" id="168635"/>
    <lineage>
        <taxon>Eukaryota</taxon>
        <taxon>Metazoa</taxon>
        <taxon>Chordata</taxon>
        <taxon>Tunicata</taxon>
        <taxon>Ascidiacea</taxon>
        <taxon>Aplousobranchia</taxon>
        <taxon>Didemnidae</taxon>
        <taxon>Diplosoma</taxon>
    </lineage>
</organism>
<dbReference type="InterPro" id="IPR001827">
    <property type="entry name" value="Homeobox_Antennapedia_CS"/>
</dbReference>
<comment type="function">
    <text evidence="1">Sequence-specific transcription factor which is part of a developmental regulatory system that provides cells with specific positional identities on the anterior-posterior axis.</text>
</comment>
<dbReference type="AlphaFoldDB" id="Q86DH0"/>
<dbReference type="SMART" id="SM00389">
    <property type="entry name" value="HOX"/>
    <property type="match status" value="1"/>
</dbReference>
<evidence type="ECO:0000256" key="6">
    <source>
        <dbReference type="ARBA" id="ARBA00023125"/>
    </source>
</evidence>
<dbReference type="GO" id="GO:0009952">
    <property type="term" value="P:anterior/posterior pattern specification"/>
    <property type="evidence" value="ECO:0007669"/>
    <property type="project" value="TreeGrafter"/>
</dbReference>
<feature type="DNA-binding region" description="Homeobox" evidence="10">
    <location>
        <begin position="94"/>
        <end position="153"/>
    </location>
</feature>
<dbReference type="PRINTS" id="PR00024">
    <property type="entry name" value="HOMEOBOX"/>
</dbReference>
<dbReference type="Gene3D" id="1.10.10.60">
    <property type="entry name" value="Homeodomain-like"/>
    <property type="match status" value="1"/>
</dbReference>
<dbReference type="InterPro" id="IPR001356">
    <property type="entry name" value="HD"/>
</dbReference>
<proteinExistence type="inferred from homology"/>
<evidence type="ECO:0000256" key="1">
    <source>
        <dbReference type="ARBA" id="ARBA00003263"/>
    </source>
</evidence>
<comment type="subcellular location">
    <subcellularLocation>
        <location evidence="2 10 11">Nucleus</location>
    </subcellularLocation>
</comment>
<dbReference type="GO" id="GO:0045944">
    <property type="term" value="P:positive regulation of transcription by RNA polymerase II"/>
    <property type="evidence" value="ECO:0007669"/>
    <property type="project" value="TreeGrafter"/>
</dbReference>
<dbReference type="InterPro" id="IPR009057">
    <property type="entry name" value="Homeodomain-like_sf"/>
</dbReference>
<keyword evidence="8" id="KW-0804">Transcription</keyword>
<dbReference type="PANTHER" id="PTHR45771">
    <property type="entry name" value="HOMEOTIC PROTEIN DEFORMED"/>
    <property type="match status" value="1"/>
</dbReference>
<evidence type="ECO:0000256" key="4">
    <source>
        <dbReference type="ARBA" id="ARBA00022473"/>
    </source>
</evidence>
<dbReference type="GO" id="GO:0000981">
    <property type="term" value="F:DNA-binding transcription factor activity, RNA polymerase II-specific"/>
    <property type="evidence" value="ECO:0007669"/>
    <property type="project" value="InterPro"/>
</dbReference>